<comment type="similarity">
    <text evidence="1">Belongs to the universal ribosomal protein uL22 family.</text>
</comment>
<keyword evidence="2" id="KW-0699">rRNA-binding</keyword>
<dbReference type="PANTHER" id="PTHR13501:SF8">
    <property type="entry name" value="LARGE RIBOSOMAL SUBUNIT PROTEIN UL22M"/>
    <property type="match status" value="1"/>
</dbReference>
<dbReference type="CDD" id="cd00336">
    <property type="entry name" value="Ribosomal_L22"/>
    <property type="match status" value="1"/>
</dbReference>
<sequence>MEVLAVAKGVRMSPQKVREMTRQIQGMHAMEASALLGNVPRKSARLVAKTLKSAMANAEHIADGWDPEDLRSRILELEQKVGSANKKKTRRSGQAKIDAYQSFLDSTHKLDQTMLYVKEATVGDAPTMKRWRPRARGSASPILKRCCNIRIVLTDQI</sequence>
<keyword evidence="5" id="KW-0687">Ribonucleoprotein</keyword>
<protein>
    <recommendedName>
        <fullName evidence="7">50S ribosomal protein L22</fullName>
    </recommendedName>
</protein>
<dbReference type="GO" id="GO:0003735">
    <property type="term" value="F:structural constituent of ribosome"/>
    <property type="evidence" value="ECO:0007669"/>
    <property type="project" value="InterPro"/>
</dbReference>
<evidence type="ECO:0000256" key="2">
    <source>
        <dbReference type="ARBA" id="ARBA00022730"/>
    </source>
</evidence>
<dbReference type="GO" id="GO:0019843">
    <property type="term" value="F:rRNA binding"/>
    <property type="evidence" value="ECO:0007669"/>
    <property type="project" value="UniProtKB-KW"/>
</dbReference>
<organism evidence="6">
    <name type="scientific">marine metagenome</name>
    <dbReference type="NCBI Taxonomy" id="408172"/>
    <lineage>
        <taxon>unclassified sequences</taxon>
        <taxon>metagenomes</taxon>
        <taxon>ecological metagenomes</taxon>
    </lineage>
</organism>
<evidence type="ECO:0000313" key="6">
    <source>
        <dbReference type="EMBL" id="SVA47533.1"/>
    </source>
</evidence>
<dbReference type="InterPro" id="IPR001063">
    <property type="entry name" value="Ribosomal_uL22"/>
</dbReference>
<dbReference type="InterPro" id="IPR047867">
    <property type="entry name" value="Ribosomal_uL22_bac/org-type"/>
</dbReference>
<evidence type="ECO:0000256" key="5">
    <source>
        <dbReference type="ARBA" id="ARBA00023274"/>
    </source>
</evidence>
<accession>A0A381W6L1</accession>
<name>A0A381W6L1_9ZZZZ</name>
<dbReference type="HAMAP" id="MF_01331_B">
    <property type="entry name" value="Ribosomal_uL22_B"/>
    <property type="match status" value="1"/>
</dbReference>
<dbReference type="Pfam" id="PF00237">
    <property type="entry name" value="Ribosomal_L22"/>
    <property type="match status" value="2"/>
</dbReference>
<keyword evidence="3" id="KW-0694">RNA-binding</keyword>
<evidence type="ECO:0000256" key="1">
    <source>
        <dbReference type="ARBA" id="ARBA00009451"/>
    </source>
</evidence>
<dbReference type="Gene3D" id="3.90.470.10">
    <property type="entry name" value="Ribosomal protein L22/L17"/>
    <property type="match status" value="1"/>
</dbReference>
<dbReference type="SUPFAM" id="SSF54843">
    <property type="entry name" value="Ribosomal protein L22"/>
    <property type="match status" value="1"/>
</dbReference>
<keyword evidence="4" id="KW-0689">Ribosomal protein</keyword>
<dbReference type="InterPro" id="IPR036394">
    <property type="entry name" value="Ribosomal_uL22_sf"/>
</dbReference>
<dbReference type="EMBL" id="UINC01010708">
    <property type="protein sequence ID" value="SVA47533.1"/>
    <property type="molecule type" value="Genomic_DNA"/>
</dbReference>
<evidence type="ECO:0008006" key="7">
    <source>
        <dbReference type="Google" id="ProtNLM"/>
    </source>
</evidence>
<dbReference type="InterPro" id="IPR018260">
    <property type="entry name" value="Ribosomal_uL22_CS"/>
</dbReference>
<reference evidence="6" key="1">
    <citation type="submission" date="2018-05" db="EMBL/GenBank/DDBJ databases">
        <authorList>
            <person name="Lanie J.A."/>
            <person name="Ng W.-L."/>
            <person name="Kazmierczak K.M."/>
            <person name="Andrzejewski T.M."/>
            <person name="Davidsen T.M."/>
            <person name="Wayne K.J."/>
            <person name="Tettelin H."/>
            <person name="Glass J.I."/>
            <person name="Rusch D."/>
            <person name="Podicherti R."/>
            <person name="Tsui H.-C.T."/>
            <person name="Winkler M.E."/>
        </authorList>
    </citation>
    <scope>NUCLEOTIDE SEQUENCE</scope>
</reference>
<dbReference type="GO" id="GO:0022625">
    <property type="term" value="C:cytosolic large ribosomal subunit"/>
    <property type="evidence" value="ECO:0007669"/>
    <property type="project" value="TreeGrafter"/>
</dbReference>
<evidence type="ECO:0000256" key="3">
    <source>
        <dbReference type="ARBA" id="ARBA00022884"/>
    </source>
</evidence>
<dbReference type="PANTHER" id="PTHR13501">
    <property type="entry name" value="CHLOROPLAST 50S RIBOSOMAL PROTEIN L22-RELATED"/>
    <property type="match status" value="1"/>
</dbReference>
<proteinExistence type="inferred from homology"/>
<gene>
    <name evidence="6" type="ORF">METZ01_LOCUS100387</name>
</gene>
<dbReference type="AlphaFoldDB" id="A0A381W6L1"/>
<evidence type="ECO:0000256" key="4">
    <source>
        <dbReference type="ARBA" id="ARBA00022980"/>
    </source>
</evidence>
<dbReference type="PROSITE" id="PS00464">
    <property type="entry name" value="RIBOSOMAL_L22"/>
    <property type="match status" value="1"/>
</dbReference>
<dbReference type="InterPro" id="IPR005727">
    <property type="entry name" value="Ribosomal_uL22_bac/chlpt-type"/>
</dbReference>
<dbReference type="GO" id="GO:0006412">
    <property type="term" value="P:translation"/>
    <property type="evidence" value="ECO:0007669"/>
    <property type="project" value="InterPro"/>
</dbReference>